<keyword evidence="13" id="KW-1185">Reference proteome</keyword>
<dbReference type="InterPro" id="IPR023996">
    <property type="entry name" value="TonB-dep_OMP_SusC/RagA"/>
</dbReference>
<keyword evidence="6 8" id="KW-0472">Membrane</keyword>
<organism evidence="12 13">
    <name type="scientific">Filimonas zeae</name>
    <dbReference type="NCBI Taxonomy" id="1737353"/>
    <lineage>
        <taxon>Bacteria</taxon>
        <taxon>Pseudomonadati</taxon>
        <taxon>Bacteroidota</taxon>
        <taxon>Chitinophagia</taxon>
        <taxon>Chitinophagales</taxon>
        <taxon>Chitinophagaceae</taxon>
        <taxon>Filimonas</taxon>
    </lineage>
</organism>
<dbReference type="InterPro" id="IPR012910">
    <property type="entry name" value="Plug_dom"/>
</dbReference>
<dbReference type="Pfam" id="PF13715">
    <property type="entry name" value="CarbopepD_reg_2"/>
    <property type="match status" value="1"/>
</dbReference>
<dbReference type="Gene3D" id="2.40.170.20">
    <property type="entry name" value="TonB-dependent receptor, beta-barrel domain"/>
    <property type="match status" value="1"/>
</dbReference>
<reference evidence="12" key="1">
    <citation type="journal article" date="2014" name="Int. J. Syst. Evol. Microbiol.">
        <title>Complete genome sequence of Corynebacterium casei LMG S-19264T (=DSM 44701T), isolated from a smear-ripened cheese.</title>
        <authorList>
            <consortium name="US DOE Joint Genome Institute (JGI-PGF)"/>
            <person name="Walter F."/>
            <person name="Albersmeier A."/>
            <person name="Kalinowski J."/>
            <person name="Ruckert C."/>
        </authorList>
    </citation>
    <scope>NUCLEOTIDE SEQUENCE</scope>
    <source>
        <strain evidence="12">CGMCC 1.15290</strain>
    </source>
</reference>
<dbReference type="NCBIfam" id="TIGR04056">
    <property type="entry name" value="OMP_RagA_SusC"/>
    <property type="match status" value="1"/>
</dbReference>
<keyword evidence="4 8" id="KW-0812">Transmembrane</keyword>
<evidence type="ECO:0000313" key="12">
    <source>
        <dbReference type="EMBL" id="GGH72858.1"/>
    </source>
</evidence>
<feature type="domain" description="TonB-dependent receptor plug" evidence="11">
    <location>
        <begin position="134"/>
        <end position="241"/>
    </location>
</feature>
<evidence type="ECO:0000256" key="4">
    <source>
        <dbReference type="ARBA" id="ARBA00022692"/>
    </source>
</evidence>
<dbReference type="EMBL" id="BMIB01000003">
    <property type="protein sequence ID" value="GGH72858.1"/>
    <property type="molecule type" value="Genomic_DNA"/>
</dbReference>
<evidence type="ECO:0000313" key="13">
    <source>
        <dbReference type="Proteomes" id="UP000627292"/>
    </source>
</evidence>
<dbReference type="InterPro" id="IPR039426">
    <property type="entry name" value="TonB-dep_rcpt-like"/>
</dbReference>
<feature type="domain" description="TonB-dependent receptor-like beta-barrel" evidence="10">
    <location>
        <begin position="463"/>
        <end position="967"/>
    </location>
</feature>
<dbReference type="Pfam" id="PF00593">
    <property type="entry name" value="TonB_dep_Rec_b-barrel"/>
    <property type="match status" value="1"/>
</dbReference>
<dbReference type="GO" id="GO:0009279">
    <property type="term" value="C:cell outer membrane"/>
    <property type="evidence" value="ECO:0007669"/>
    <property type="project" value="UniProtKB-SubCell"/>
</dbReference>
<evidence type="ECO:0000256" key="6">
    <source>
        <dbReference type="ARBA" id="ARBA00023136"/>
    </source>
</evidence>
<keyword evidence="3 8" id="KW-1134">Transmembrane beta strand</keyword>
<dbReference type="Gene3D" id="2.60.40.1120">
    <property type="entry name" value="Carboxypeptidase-like, regulatory domain"/>
    <property type="match status" value="1"/>
</dbReference>
<dbReference type="PROSITE" id="PS52016">
    <property type="entry name" value="TONB_DEPENDENT_REC_3"/>
    <property type="match status" value="1"/>
</dbReference>
<keyword evidence="7 8" id="KW-0998">Cell outer membrane</keyword>
<dbReference type="SUPFAM" id="SSF49464">
    <property type="entry name" value="Carboxypeptidase regulatory domain-like"/>
    <property type="match status" value="1"/>
</dbReference>
<evidence type="ECO:0000259" key="10">
    <source>
        <dbReference type="Pfam" id="PF00593"/>
    </source>
</evidence>
<keyword evidence="2 8" id="KW-0813">Transport</keyword>
<proteinExistence type="inferred from homology"/>
<comment type="caution">
    <text evidence="12">The sequence shown here is derived from an EMBL/GenBank/DDBJ whole genome shotgun (WGS) entry which is preliminary data.</text>
</comment>
<dbReference type="InterPro" id="IPR037066">
    <property type="entry name" value="Plug_dom_sf"/>
</dbReference>
<dbReference type="RefSeq" id="WP_188954350.1">
    <property type="nucleotide sequence ID" value="NZ_BMIB01000003.1"/>
</dbReference>
<reference evidence="12" key="2">
    <citation type="submission" date="2020-09" db="EMBL/GenBank/DDBJ databases">
        <authorList>
            <person name="Sun Q."/>
            <person name="Zhou Y."/>
        </authorList>
    </citation>
    <scope>NUCLEOTIDE SEQUENCE</scope>
    <source>
        <strain evidence="12">CGMCC 1.15290</strain>
    </source>
</reference>
<evidence type="ECO:0000256" key="8">
    <source>
        <dbReference type="PROSITE-ProRule" id="PRU01360"/>
    </source>
</evidence>
<comment type="subcellular location">
    <subcellularLocation>
        <location evidence="1 8">Cell outer membrane</location>
        <topology evidence="1 8">Multi-pass membrane protein</topology>
    </subcellularLocation>
</comment>
<dbReference type="AlphaFoldDB" id="A0A917J0G4"/>
<dbReference type="Proteomes" id="UP000627292">
    <property type="component" value="Unassembled WGS sequence"/>
</dbReference>
<accession>A0A917J0G4</accession>
<dbReference type="InterPro" id="IPR008969">
    <property type="entry name" value="CarboxyPept-like_regulatory"/>
</dbReference>
<evidence type="ECO:0000256" key="9">
    <source>
        <dbReference type="RuleBase" id="RU003357"/>
    </source>
</evidence>
<dbReference type="Pfam" id="PF07715">
    <property type="entry name" value="Plug"/>
    <property type="match status" value="1"/>
</dbReference>
<dbReference type="InterPro" id="IPR000531">
    <property type="entry name" value="Beta-barrel_TonB"/>
</dbReference>
<evidence type="ECO:0000256" key="7">
    <source>
        <dbReference type="ARBA" id="ARBA00023237"/>
    </source>
</evidence>
<dbReference type="InterPro" id="IPR023997">
    <property type="entry name" value="TonB-dep_OMP_SusC/RagA_CS"/>
</dbReference>
<keyword evidence="5 9" id="KW-0798">TonB box</keyword>
<protein>
    <submittedName>
        <fullName evidence="12">SusC/RagA family TonB-linked outer membrane protein</fullName>
    </submittedName>
</protein>
<evidence type="ECO:0000256" key="5">
    <source>
        <dbReference type="ARBA" id="ARBA00023077"/>
    </source>
</evidence>
<dbReference type="InterPro" id="IPR036942">
    <property type="entry name" value="Beta-barrel_TonB_sf"/>
</dbReference>
<dbReference type="Gene3D" id="2.170.130.10">
    <property type="entry name" value="TonB-dependent receptor, plug domain"/>
    <property type="match status" value="1"/>
</dbReference>
<dbReference type="SUPFAM" id="SSF56935">
    <property type="entry name" value="Porins"/>
    <property type="match status" value="1"/>
</dbReference>
<dbReference type="FunFam" id="2.170.130.10:FF:000003">
    <property type="entry name" value="SusC/RagA family TonB-linked outer membrane protein"/>
    <property type="match status" value="1"/>
</dbReference>
<name>A0A917J0G4_9BACT</name>
<evidence type="ECO:0000256" key="1">
    <source>
        <dbReference type="ARBA" id="ARBA00004571"/>
    </source>
</evidence>
<comment type="similarity">
    <text evidence="8 9">Belongs to the TonB-dependent receptor family.</text>
</comment>
<evidence type="ECO:0000256" key="3">
    <source>
        <dbReference type="ARBA" id="ARBA00022452"/>
    </source>
</evidence>
<sequence length="1039" mass="112770">MRISESSLLKDVHPYKWPYWFKYSFVGLVLFAFIFSAAYAQNATKITGQVKNESGQPVPQASVMVKGGSGGVSADDNGNFVITVSPNATLVVSSVGYNSLDVPVNNRTSIAVTLTAVAGATNEVIVIGYGSQRKKDVTGSVASIAGDKVTEIPAPNVARALQGRVAGVVMAQTSTKPGSDMQIRIRGTRSLNASNDPLIVLDGIPFSGSISDIDPNSIKSIDILKDASSTAIYGSRGANGVVLITTNKGAQGQKARLSYSGFYGAKTVFGKYPMMTGPEFVALRKASAANGLTFNNTIDEADSINTDWQDLLYRTGWITNQSIDISGGAEKGNYSVGLGYFKEQGVIPTQYYERYTIRTSLEQRVGGLLRVGLTTNTNYSNNHNTNLSPGSAIALSPILNPRNPDGSWKSIVTQNTSGAQWVYTRQRLESLGDQYIDLARALSSYNSIYAEVKIPGVEGLKYRANVGLNYRQNNYGSYTGQGVFSGVATTLSSANINNTHTVNWAIENLLTYDRVFAGKHKINAVGLYSSQQTTSWYSSASAQDIPADAFQFYNLGRANVNPIINPANQNYTQSGLLSFMGRAIYSYDDKYMISATYRSDGSSVLATGHKWHAYPAVSAGWNINNESFMKNSMFDALKLRVGYGQTSNQSINPYQTLGLLNTAPYNFGSTYATGMYVTQLPNPRLGWEFSKTWNYGVDFSLLKNRLSGTLEYYVQNTDNVLLSVNLPPTSGVGSYTANIGATQNKGMELTLNGIILDNLNGWTWEAGVNIYGNRNKLVSLASGQTKDEGNLWFTGHPIDAIFDYKKIGLWNAADSAQEKMNILEPGGKVGMIKVEYLGDRNPDGTPTRAIGAADRQVMNIQSNFEGGFNTRVAYKNFELSVIGAFKSGGILTSALYGSTGYLNNLNSRSGNNVRVDYWTPTNTGAKYPRPGGVGGDNPKYGSTLGYFSASYMKIRTITLGYNFSQKWLKSAGISRMRAYCTFENPFVFFSPYKNESGMDPEPNSLGDQNVAVAGVRRMLIVGTNTPATRSYLVGLNVTF</sequence>
<dbReference type="NCBIfam" id="TIGR04057">
    <property type="entry name" value="SusC_RagA_signa"/>
    <property type="match status" value="1"/>
</dbReference>
<evidence type="ECO:0000256" key="2">
    <source>
        <dbReference type="ARBA" id="ARBA00022448"/>
    </source>
</evidence>
<evidence type="ECO:0000259" key="11">
    <source>
        <dbReference type="Pfam" id="PF07715"/>
    </source>
</evidence>
<gene>
    <name evidence="12" type="ORF">GCM10011379_33740</name>
</gene>